<organism evidence="1">
    <name type="scientific">Candidatus Kentrum sp. LPFa</name>
    <dbReference type="NCBI Taxonomy" id="2126335"/>
    <lineage>
        <taxon>Bacteria</taxon>
        <taxon>Pseudomonadati</taxon>
        <taxon>Pseudomonadota</taxon>
        <taxon>Gammaproteobacteria</taxon>
        <taxon>Candidatus Kentrum</taxon>
    </lineage>
</organism>
<name>A0A450XDI7_9GAMM</name>
<dbReference type="EMBL" id="CAADFM010000579">
    <property type="protein sequence ID" value="VFK27346.1"/>
    <property type="molecule type" value="Genomic_DNA"/>
</dbReference>
<proteinExistence type="predicted"/>
<reference evidence="1" key="1">
    <citation type="submission" date="2019-02" db="EMBL/GenBank/DDBJ databases">
        <authorList>
            <person name="Gruber-Vodicka R. H."/>
            <person name="Seah K. B. B."/>
        </authorList>
    </citation>
    <scope>NUCLEOTIDE SEQUENCE</scope>
    <source>
        <strain evidence="1">BECK_S312</strain>
    </source>
</reference>
<protein>
    <submittedName>
        <fullName evidence="1">Uncharacterized protein</fullName>
    </submittedName>
</protein>
<dbReference type="AlphaFoldDB" id="A0A450XDI7"/>
<sequence>MMVVKGHAFQIRVELRGLQIRGPGRVIARRLEIKVITTLVGAGGPGVSGMGAANPARPIEVRCPLDGAPTTETGFEIELVLEGVGGEGEAEGEEKDGR</sequence>
<accession>A0A450XDI7</accession>
<gene>
    <name evidence="1" type="ORF">BECKLPF1236A_GA0070988_105792</name>
</gene>
<evidence type="ECO:0000313" key="1">
    <source>
        <dbReference type="EMBL" id="VFK27346.1"/>
    </source>
</evidence>